<evidence type="ECO:0000313" key="4">
    <source>
        <dbReference type="Proteomes" id="UP000717995"/>
    </source>
</evidence>
<dbReference type="Proteomes" id="UP000717995">
    <property type="component" value="Unassembled WGS sequence"/>
</dbReference>
<keyword evidence="1" id="KW-0472">Membrane</keyword>
<keyword evidence="1" id="KW-1133">Transmembrane helix</keyword>
<protein>
    <submittedName>
        <fullName evidence="3">Sensor histidine kinase</fullName>
    </submittedName>
</protein>
<reference evidence="3 4" key="1">
    <citation type="submission" date="2021-02" db="EMBL/GenBank/DDBJ databases">
        <authorList>
            <person name="Lee D.-H."/>
        </authorList>
    </citation>
    <scope>NUCLEOTIDE SEQUENCE [LARGE SCALE GENOMIC DNA]</scope>
    <source>
        <strain evidence="3 4">UL073</strain>
    </source>
</reference>
<dbReference type="InterPro" id="IPR010559">
    <property type="entry name" value="Sig_transdc_His_kin_internal"/>
</dbReference>
<comment type="caution">
    <text evidence="3">The sequence shown here is derived from an EMBL/GenBank/DDBJ whole genome shotgun (WGS) entry which is preliminary data.</text>
</comment>
<dbReference type="InterPro" id="IPR050640">
    <property type="entry name" value="Bact_2-comp_sensor_kinase"/>
</dbReference>
<dbReference type="RefSeq" id="WP_205350460.1">
    <property type="nucleotide sequence ID" value="NZ_JAFEUP010000007.1"/>
</dbReference>
<dbReference type="InterPro" id="IPR036890">
    <property type="entry name" value="HATPase_C_sf"/>
</dbReference>
<organism evidence="3 4">
    <name type="scientific">Zestomonas insulae</name>
    <dbReference type="NCBI Taxonomy" id="2809017"/>
    <lineage>
        <taxon>Bacteria</taxon>
        <taxon>Pseudomonadati</taxon>
        <taxon>Pseudomonadota</taxon>
        <taxon>Gammaproteobacteria</taxon>
        <taxon>Pseudomonadales</taxon>
        <taxon>Pseudomonadaceae</taxon>
        <taxon>Zestomonas</taxon>
    </lineage>
</organism>
<keyword evidence="3" id="KW-0808">Transferase</keyword>
<dbReference type="PANTHER" id="PTHR34220:SF7">
    <property type="entry name" value="SENSOR HISTIDINE KINASE YPDA"/>
    <property type="match status" value="1"/>
</dbReference>
<evidence type="ECO:0000259" key="2">
    <source>
        <dbReference type="Pfam" id="PF06580"/>
    </source>
</evidence>
<feature type="domain" description="Signal transduction histidine kinase internal region" evidence="2">
    <location>
        <begin position="164"/>
        <end position="242"/>
    </location>
</feature>
<feature type="transmembrane region" description="Helical" evidence="1">
    <location>
        <begin position="91"/>
        <end position="112"/>
    </location>
</feature>
<keyword evidence="3" id="KW-0418">Kinase</keyword>
<sequence length="362" mass="40398">MRIDWFNFNERSVVTPADDFFLPELCAAEALLVLVLLAELLVLALVLAEPLAGGFNWQRLALTSLFVQWIVLLSAGLLCRLRPWLSRWRAAYSGPLCCLVVVALTLGCTAVADRYDLGGPLSGGGQLELYLRHGVVSLIISAILLRYFYLQSQWRRQQQAELKARIESLQARIKPHFLFNSLNSIASLVPVDPVKAEQAVLDLSDLFRASLAKPGSLVTWGEELELSRRYLSIEQYRLGERLQLEWHIDGVPSDLPIPQLTLQPLLENALIHGVQPRIEGGLVRIEADYRDGVFQLCVSNPYDGDGSAQPSRGTRQGLTNIDGRLAALFGPRASLSVDRRDGRHYTCLRYPCARLTQEARAL</sequence>
<feature type="transmembrane region" description="Helical" evidence="1">
    <location>
        <begin position="21"/>
        <end position="48"/>
    </location>
</feature>
<evidence type="ECO:0000313" key="3">
    <source>
        <dbReference type="EMBL" id="MBM7063262.1"/>
    </source>
</evidence>
<proteinExistence type="predicted"/>
<dbReference type="SUPFAM" id="SSF55874">
    <property type="entry name" value="ATPase domain of HSP90 chaperone/DNA topoisomerase II/histidine kinase"/>
    <property type="match status" value="1"/>
</dbReference>
<feature type="transmembrane region" description="Helical" evidence="1">
    <location>
        <begin position="60"/>
        <end position="79"/>
    </location>
</feature>
<accession>A0ABS2IMN9</accession>
<gene>
    <name evidence="3" type="ORF">JQX08_21300</name>
</gene>
<name>A0ABS2IMN9_9GAMM</name>
<dbReference type="GO" id="GO:0016301">
    <property type="term" value="F:kinase activity"/>
    <property type="evidence" value="ECO:0007669"/>
    <property type="project" value="UniProtKB-KW"/>
</dbReference>
<feature type="transmembrane region" description="Helical" evidence="1">
    <location>
        <begin position="132"/>
        <end position="149"/>
    </location>
</feature>
<dbReference type="EMBL" id="JAFEUP010000007">
    <property type="protein sequence ID" value="MBM7063262.1"/>
    <property type="molecule type" value="Genomic_DNA"/>
</dbReference>
<evidence type="ECO:0000256" key="1">
    <source>
        <dbReference type="SAM" id="Phobius"/>
    </source>
</evidence>
<dbReference type="Gene3D" id="3.30.565.10">
    <property type="entry name" value="Histidine kinase-like ATPase, C-terminal domain"/>
    <property type="match status" value="1"/>
</dbReference>
<dbReference type="PANTHER" id="PTHR34220">
    <property type="entry name" value="SENSOR HISTIDINE KINASE YPDA"/>
    <property type="match status" value="1"/>
</dbReference>
<keyword evidence="1" id="KW-0812">Transmembrane</keyword>
<dbReference type="Pfam" id="PF06580">
    <property type="entry name" value="His_kinase"/>
    <property type="match status" value="1"/>
</dbReference>
<keyword evidence="4" id="KW-1185">Reference proteome</keyword>